<dbReference type="Proteomes" id="UP000762676">
    <property type="component" value="Unassembled WGS sequence"/>
</dbReference>
<reference evidence="1 2" key="1">
    <citation type="journal article" date="2021" name="Elife">
        <title>Chloroplast acquisition without the gene transfer in kleptoplastic sea slugs, Plakobranchus ocellatus.</title>
        <authorList>
            <person name="Maeda T."/>
            <person name="Takahashi S."/>
            <person name="Yoshida T."/>
            <person name="Shimamura S."/>
            <person name="Takaki Y."/>
            <person name="Nagai Y."/>
            <person name="Toyoda A."/>
            <person name="Suzuki Y."/>
            <person name="Arimoto A."/>
            <person name="Ishii H."/>
            <person name="Satoh N."/>
            <person name="Nishiyama T."/>
            <person name="Hasebe M."/>
            <person name="Maruyama T."/>
            <person name="Minagawa J."/>
            <person name="Obokata J."/>
            <person name="Shigenobu S."/>
        </authorList>
    </citation>
    <scope>NUCLEOTIDE SEQUENCE [LARGE SCALE GENOMIC DNA]</scope>
</reference>
<dbReference type="AlphaFoldDB" id="A0AAV4H3B8"/>
<name>A0AAV4H3B8_9GAST</name>
<dbReference type="EMBL" id="BMAT01001767">
    <property type="protein sequence ID" value="GFR92111.1"/>
    <property type="molecule type" value="Genomic_DNA"/>
</dbReference>
<evidence type="ECO:0000313" key="2">
    <source>
        <dbReference type="Proteomes" id="UP000762676"/>
    </source>
</evidence>
<sequence>MNFVQHHRIVDSLPTHQMQSFLQLLAPKTMFSSCTPDSPVVSDHWLEFGAIVLSTVNQAAKFGGLGQISDKYEVSWSPCSLTLYILDKTEIGSCRAYTNCVVVGS</sequence>
<proteinExistence type="predicted"/>
<accession>A0AAV4H3B8</accession>
<organism evidence="1 2">
    <name type="scientific">Elysia marginata</name>
    <dbReference type="NCBI Taxonomy" id="1093978"/>
    <lineage>
        <taxon>Eukaryota</taxon>
        <taxon>Metazoa</taxon>
        <taxon>Spiralia</taxon>
        <taxon>Lophotrochozoa</taxon>
        <taxon>Mollusca</taxon>
        <taxon>Gastropoda</taxon>
        <taxon>Heterobranchia</taxon>
        <taxon>Euthyneura</taxon>
        <taxon>Panpulmonata</taxon>
        <taxon>Sacoglossa</taxon>
        <taxon>Placobranchoidea</taxon>
        <taxon>Plakobranchidae</taxon>
        <taxon>Elysia</taxon>
    </lineage>
</organism>
<keyword evidence="2" id="KW-1185">Reference proteome</keyword>
<gene>
    <name evidence="1" type="ORF">ElyMa_000860000</name>
</gene>
<evidence type="ECO:0000313" key="1">
    <source>
        <dbReference type="EMBL" id="GFR92111.1"/>
    </source>
</evidence>
<protein>
    <submittedName>
        <fullName evidence="1">Uncharacterized protein</fullName>
    </submittedName>
</protein>
<comment type="caution">
    <text evidence="1">The sequence shown here is derived from an EMBL/GenBank/DDBJ whole genome shotgun (WGS) entry which is preliminary data.</text>
</comment>